<evidence type="ECO:0000256" key="2">
    <source>
        <dbReference type="ARBA" id="ARBA00022857"/>
    </source>
</evidence>
<proteinExistence type="inferred from homology"/>
<evidence type="ECO:0000313" key="5">
    <source>
        <dbReference type="Proteomes" id="UP000630445"/>
    </source>
</evidence>
<dbReference type="OrthoDB" id="3358371at2759"/>
<dbReference type="InterPro" id="IPR051164">
    <property type="entry name" value="NmrA-like_oxidored"/>
</dbReference>
<dbReference type="Proteomes" id="UP000630445">
    <property type="component" value="Unassembled WGS sequence"/>
</dbReference>
<feature type="domain" description="NmrA-like" evidence="3">
    <location>
        <begin position="2"/>
        <end position="312"/>
    </location>
</feature>
<keyword evidence="5" id="KW-1185">Reference proteome</keyword>
<dbReference type="GO" id="GO:0005634">
    <property type="term" value="C:nucleus"/>
    <property type="evidence" value="ECO:0007669"/>
    <property type="project" value="TreeGrafter"/>
</dbReference>
<dbReference type="InterPro" id="IPR008030">
    <property type="entry name" value="NmrA-like"/>
</dbReference>
<evidence type="ECO:0000313" key="4">
    <source>
        <dbReference type="EMBL" id="KAF7139667.1"/>
    </source>
</evidence>
<dbReference type="Gene3D" id="3.40.50.720">
    <property type="entry name" value="NAD(P)-binding Rossmann-like Domain"/>
    <property type="match status" value="1"/>
</dbReference>
<dbReference type="PANTHER" id="PTHR42748:SF29">
    <property type="entry name" value="NMRA-LIKE DOMAIN-CONTAINING PROTEIN"/>
    <property type="match status" value="1"/>
</dbReference>
<reference evidence="4" key="1">
    <citation type="submission" date="2020-06" db="EMBL/GenBank/DDBJ databases">
        <title>Draft genome sequences of strains closely related to Aspergillus parafelis and Aspergillus hiratsukae.</title>
        <authorList>
            <person name="Dos Santos R.A.C."/>
            <person name="Rivero-Menendez O."/>
            <person name="Steenwyk J.L."/>
            <person name="Mead M.E."/>
            <person name="Goldman G.H."/>
            <person name="Alastruey-Izquierdo A."/>
            <person name="Rokas A."/>
        </authorList>
    </citation>
    <scope>NUCLEOTIDE SEQUENCE</scope>
    <source>
        <strain evidence="4">CNM-CM5793</strain>
    </source>
</reference>
<comment type="similarity">
    <text evidence="1">Belongs to the NmrA-type oxidoreductase family.</text>
</comment>
<protein>
    <recommendedName>
        <fullName evidence="3">NmrA-like domain-containing protein</fullName>
    </recommendedName>
</protein>
<dbReference type="Gene3D" id="3.90.25.10">
    <property type="entry name" value="UDP-galactose 4-epimerase, domain 1"/>
    <property type="match status" value="1"/>
</dbReference>
<gene>
    <name evidence="4" type="ORF">CNMCM5793_007266</name>
</gene>
<dbReference type="EMBL" id="JACBAD010001604">
    <property type="protein sequence ID" value="KAF7139667.1"/>
    <property type="molecule type" value="Genomic_DNA"/>
</dbReference>
<dbReference type="CDD" id="cd05251">
    <property type="entry name" value="NmrA_like_SDR_a"/>
    <property type="match status" value="1"/>
</dbReference>
<dbReference type="SUPFAM" id="SSF51735">
    <property type="entry name" value="NAD(P)-binding Rossmann-fold domains"/>
    <property type="match status" value="1"/>
</dbReference>
<sequence length="338" mass="36857">MSTVIAIIGATGNQGSSVAHTFLDTPNWTVRAITRNPASTKAQALAAAGAELFQADLNDIASLEAAFQGAHSIFVNTDFWGPYLRGTGTGSEMMHRSDDAFNEEVRHGKNAAIAASRVSTLERFVYSALGPMKRASKGKYALSYHWDSKATIVDYIKREQTELAKKTSIIYIGVYATNPLIMPKLDPETGLYKFILPMRGETKIPIIDSPSSTGPFVHALVEHEPAGTNLLAYDSYLSINEVVDIWAKAMGKKAELVTVTAEHMHTEFDIPWEVLQAPLWIDEAGYMGGIEGWIGAADLKVRPRTKTFGEWLAGRDWEGVLDGGHAELQSLKEPGTSA</sequence>
<dbReference type="InterPro" id="IPR036291">
    <property type="entry name" value="NAD(P)-bd_dom_sf"/>
</dbReference>
<comment type="caution">
    <text evidence="4">The sequence shown here is derived from an EMBL/GenBank/DDBJ whole genome shotgun (WGS) entry which is preliminary data.</text>
</comment>
<keyword evidence="2" id="KW-0521">NADP</keyword>
<dbReference type="AlphaFoldDB" id="A0A8H6UKD0"/>
<organism evidence="4 5">
    <name type="scientific">Aspergillus hiratsukae</name>
    <dbReference type="NCBI Taxonomy" id="1194566"/>
    <lineage>
        <taxon>Eukaryota</taxon>
        <taxon>Fungi</taxon>
        <taxon>Dikarya</taxon>
        <taxon>Ascomycota</taxon>
        <taxon>Pezizomycotina</taxon>
        <taxon>Eurotiomycetes</taxon>
        <taxon>Eurotiomycetidae</taxon>
        <taxon>Eurotiales</taxon>
        <taxon>Aspergillaceae</taxon>
        <taxon>Aspergillus</taxon>
        <taxon>Aspergillus subgen. Fumigati</taxon>
    </lineage>
</organism>
<evidence type="ECO:0000259" key="3">
    <source>
        <dbReference type="Pfam" id="PF05368"/>
    </source>
</evidence>
<name>A0A8H6UKD0_9EURO</name>
<accession>A0A8H6UKD0</accession>
<evidence type="ECO:0000256" key="1">
    <source>
        <dbReference type="ARBA" id="ARBA00006328"/>
    </source>
</evidence>
<dbReference type="PANTHER" id="PTHR42748">
    <property type="entry name" value="NITROGEN METABOLITE REPRESSION PROTEIN NMRA FAMILY MEMBER"/>
    <property type="match status" value="1"/>
</dbReference>
<dbReference type="Pfam" id="PF05368">
    <property type="entry name" value="NmrA"/>
    <property type="match status" value="1"/>
</dbReference>